<evidence type="ECO:0000259" key="8">
    <source>
        <dbReference type="Pfam" id="PF10502"/>
    </source>
</evidence>
<dbReference type="GO" id="GO:0006465">
    <property type="term" value="P:signal peptide processing"/>
    <property type="evidence" value="ECO:0007669"/>
    <property type="project" value="InterPro"/>
</dbReference>
<comment type="caution">
    <text evidence="9">The sequence shown here is derived from an EMBL/GenBank/DDBJ whole genome shotgun (WGS) entry which is preliminary data.</text>
</comment>
<dbReference type="InterPro" id="IPR019533">
    <property type="entry name" value="Peptidase_S26"/>
</dbReference>
<dbReference type="EMBL" id="AHOR02000061">
    <property type="protein sequence ID" value="EMF80108.1"/>
    <property type="molecule type" value="Genomic_DNA"/>
</dbReference>
<evidence type="ECO:0000256" key="7">
    <source>
        <dbReference type="RuleBase" id="RU362042"/>
    </source>
</evidence>
<dbReference type="AlphaFoldDB" id="M3EGF3"/>
<dbReference type="PANTHER" id="PTHR43390:SF1">
    <property type="entry name" value="CHLOROPLAST PROCESSING PEPTIDASE"/>
    <property type="match status" value="1"/>
</dbReference>
<comment type="catalytic activity">
    <reaction evidence="1 7">
        <text>Cleavage of hydrophobic, N-terminal signal or leader sequences from secreted and periplasmic proteins.</text>
        <dbReference type="EC" id="3.4.21.89"/>
    </reaction>
</comment>
<feature type="transmembrane region" description="Helical" evidence="7">
    <location>
        <begin position="20"/>
        <end position="47"/>
    </location>
</feature>
<organism evidence="9 10">
    <name type="scientific">Leptospira weilii serovar Topaz str. LT2116</name>
    <dbReference type="NCBI Taxonomy" id="1088540"/>
    <lineage>
        <taxon>Bacteria</taxon>
        <taxon>Pseudomonadati</taxon>
        <taxon>Spirochaetota</taxon>
        <taxon>Spirochaetia</taxon>
        <taxon>Leptospirales</taxon>
        <taxon>Leptospiraceae</taxon>
        <taxon>Leptospira</taxon>
    </lineage>
</organism>
<dbReference type="Proteomes" id="UP000011770">
    <property type="component" value="Unassembled WGS sequence"/>
</dbReference>
<feature type="domain" description="Peptidase S26" evidence="8">
    <location>
        <begin position="27"/>
        <end position="198"/>
    </location>
</feature>
<feature type="active site" evidence="6">
    <location>
        <position position="103"/>
    </location>
</feature>
<reference evidence="9 10" key="1">
    <citation type="submission" date="2013-01" db="EMBL/GenBank/DDBJ databases">
        <authorList>
            <person name="Harkins D.M."/>
            <person name="Durkin A.S."/>
            <person name="Brinkac L.M."/>
            <person name="Haft D.H."/>
            <person name="Selengut J.D."/>
            <person name="Sanka R."/>
            <person name="DePew J."/>
            <person name="Purushe J."/>
            <person name="Tulsiani S.M."/>
            <person name="Graham G.C."/>
            <person name="Burns M.-A."/>
            <person name="Dohnt M.F."/>
            <person name="Smythe L.D."/>
            <person name="McKay D.B."/>
            <person name="Craig S.B."/>
            <person name="Vinetz J.M."/>
            <person name="Sutton G.G."/>
            <person name="Nierman W.C."/>
            <person name="Fouts D.E."/>
        </authorList>
    </citation>
    <scope>NUCLEOTIDE SEQUENCE [LARGE SCALE GENOMIC DNA]</scope>
    <source>
        <strain evidence="9 10">LT2116</strain>
    </source>
</reference>
<keyword evidence="7" id="KW-0812">Transmembrane</keyword>
<evidence type="ECO:0000256" key="2">
    <source>
        <dbReference type="ARBA" id="ARBA00009370"/>
    </source>
</evidence>
<evidence type="ECO:0000256" key="5">
    <source>
        <dbReference type="ARBA" id="ARBA00022801"/>
    </source>
</evidence>
<dbReference type="InterPro" id="IPR000223">
    <property type="entry name" value="Pept_S26A_signal_pept_1"/>
</dbReference>
<evidence type="ECO:0000313" key="9">
    <source>
        <dbReference type="EMBL" id="EMF80108.1"/>
    </source>
</evidence>
<protein>
    <recommendedName>
        <fullName evidence="4 7">Signal peptidase I</fullName>
        <ecNumber evidence="3 7">3.4.21.89</ecNumber>
    </recommendedName>
</protein>
<keyword evidence="7" id="KW-0472">Membrane</keyword>
<comment type="similarity">
    <text evidence="2 7">Belongs to the peptidase S26 family.</text>
</comment>
<evidence type="ECO:0000256" key="6">
    <source>
        <dbReference type="PIRSR" id="PIRSR600223-1"/>
    </source>
</evidence>
<keyword evidence="7" id="KW-0645">Protease</keyword>
<dbReference type="NCBIfam" id="TIGR02227">
    <property type="entry name" value="sigpep_I_bact"/>
    <property type="match status" value="1"/>
</dbReference>
<dbReference type="Gene3D" id="2.10.109.10">
    <property type="entry name" value="Umud Fragment, subunit A"/>
    <property type="match status" value="1"/>
</dbReference>
<dbReference type="PANTHER" id="PTHR43390">
    <property type="entry name" value="SIGNAL PEPTIDASE I"/>
    <property type="match status" value="1"/>
</dbReference>
<proteinExistence type="inferred from homology"/>
<evidence type="ECO:0000256" key="1">
    <source>
        <dbReference type="ARBA" id="ARBA00000677"/>
    </source>
</evidence>
<keyword evidence="5 7" id="KW-0378">Hydrolase</keyword>
<dbReference type="InterPro" id="IPR036286">
    <property type="entry name" value="LexA/Signal_pep-like_sf"/>
</dbReference>
<dbReference type="InterPro" id="IPR019758">
    <property type="entry name" value="Pept_S26A_signal_pept_1_CS"/>
</dbReference>
<evidence type="ECO:0000256" key="4">
    <source>
        <dbReference type="ARBA" id="ARBA00019232"/>
    </source>
</evidence>
<evidence type="ECO:0000313" key="10">
    <source>
        <dbReference type="Proteomes" id="UP000011770"/>
    </source>
</evidence>
<sequence length="200" mass="22788">MDNVLRSYEKFRNEGKNEKILTHFFPVFLSLFTILLIRIFLFQIYFISGYSMAPSYKEGDLILVAKLGFPARIGNWEISFVESEVNRFDVLVLDGLGEELSLKRVVGLPGDYFSFENDRILINDGPLQETFLKPGFKTIAPSLSMIPMTAVRGNVPIGDTGRIPPGYFLVLGDNRENSTDSRNYGLVPFQKLRGKVWFFL</sequence>
<gene>
    <name evidence="9" type="primary">lepB</name>
    <name evidence="9" type="ORF">LEP1GSC188_2474</name>
</gene>
<dbReference type="CDD" id="cd06530">
    <property type="entry name" value="S26_SPase_I"/>
    <property type="match status" value="1"/>
</dbReference>
<evidence type="ECO:0000256" key="3">
    <source>
        <dbReference type="ARBA" id="ARBA00013208"/>
    </source>
</evidence>
<dbReference type="GO" id="GO:0016020">
    <property type="term" value="C:membrane"/>
    <property type="evidence" value="ECO:0007669"/>
    <property type="project" value="UniProtKB-SubCell"/>
</dbReference>
<keyword evidence="7" id="KW-1133">Transmembrane helix</keyword>
<dbReference type="GO" id="GO:0009003">
    <property type="term" value="F:signal peptidase activity"/>
    <property type="evidence" value="ECO:0007669"/>
    <property type="project" value="UniProtKB-EC"/>
</dbReference>
<name>M3EGF3_9LEPT</name>
<dbReference type="EC" id="3.4.21.89" evidence="3 7"/>
<dbReference type="PRINTS" id="PR00727">
    <property type="entry name" value="LEADERPTASE"/>
</dbReference>
<dbReference type="Pfam" id="PF10502">
    <property type="entry name" value="Peptidase_S26"/>
    <property type="match status" value="1"/>
</dbReference>
<feature type="active site" evidence="6">
    <location>
        <position position="51"/>
    </location>
</feature>
<comment type="subcellular location">
    <subcellularLocation>
        <location evidence="7">Membrane</location>
        <topology evidence="7">Single-pass type II membrane protein</topology>
    </subcellularLocation>
</comment>
<accession>M3EGF3</accession>
<dbReference type="GO" id="GO:0004252">
    <property type="term" value="F:serine-type endopeptidase activity"/>
    <property type="evidence" value="ECO:0007669"/>
    <property type="project" value="InterPro"/>
</dbReference>
<dbReference type="PROSITE" id="PS00761">
    <property type="entry name" value="SPASE_I_3"/>
    <property type="match status" value="1"/>
</dbReference>
<dbReference type="SUPFAM" id="SSF51306">
    <property type="entry name" value="LexA/Signal peptidase"/>
    <property type="match status" value="1"/>
</dbReference>